<evidence type="ECO:0000256" key="3">
    <source>
        <dbReference type="ARBA" id="ARBA00023274"/>
    </source>
</evidence>
<dbReference type="OrthoDB" id="10259820at2759"/>
<accession>A0A4Q0A1E1</accession>
<keyword evidence="5" id="KW-1185">Reference proteome</keyword>
<evidence type="ECO:0000313" key="4">
    <source>
        <dbReference type="EMBL" id="RKP39588.1"/>
    </source>
</evidence>
<dbReference type="Proteomes" id="UP000268162">
    <property type="component" value="Unassembled WGS sequence"/>
</dbReference>
<dbReference type="InterPro" id="IPR038526">
    <property type="entry name" value="Ribosomal_eL22_sf"/>
</dbReference>
<dbReference type="InterPro" id="IPR002671">
    <property type="entry name" value="Ribosomal_eL22"/>
</dbReference>
<gene>
    <name evidence="4" type="ORF">BJ085DRAFT_30819</name>
</gene>
<dbReference type="FunFam" id="3.30.1360.210:FF:000001">
    <property type="entry name" value="60S ribosomal protein L22 1"/>
    <property type="match status" value="1"/>
</dbReference>
<dbReference type="Pfam" id="PF01776">
    <property type="entry name" value="Ribosomal_L22e"/>
    <property type="match status" value="1"/>
</dbReference>
<sequence length="127" mass="14781">MPALKTAKTTTRTYFIDCSAPVNDSIFDAAAFEKYLHDRIKVDNRTNNLSGRVTITRSEEGRITITTKERFAKAYAKYLAKRFLKKNQLRDWLRVVSVSKTGYQLRYFNINQNVDNEESDEEEEDDA</sequence>
<organism evidence="4 5">
    <name type="scientific">Dimargaris cristalligena</name>
    <dbReference type="NCBI Taxonomy" id="215637"/>
    <lineage>
        <taxon>Eukaryota</taxon>
        <taxon>Fungi</taxon>
        <taxon>Fungi incertae sedis</taxon>
        <taxon>Zoopagomycota</taxon>
        <taxon>Kickxellomycotina</taxon>
        <taxon>Dimargaritomycetes</taxon>
        <taxon>Dimargaritales</taxon>
        <taxon>Dimargaritaceae</taxon>
        <taxon>Dimargaris</taxon>
    </lineage>
</organism>
<protein>
    <submittedName>
        <fullName evidence="4">Ribosomal protein L22e</fullName>
    </submittedName>
</protein>
<comment type="similarity">
    <text evidence="1">Belongs to the eukaryotic ribosomal protein eL22 family.</text>
</comment>
<dbReference type="GO" id="GO:0003723">
    <property type="term" value="F:RNA binding"/>
    <property type="evidence" value="ECO:0007669"/>
    <property type="project" value="TreeGrafter"/>
</dbReference>
<name>A0A4Q0A1E1_9FUNG</name>
<dbReference type="Gene3D" id="3.30.1360.210">
    <property type="match status" value="1"/>
</dbReference>
<dbReference type="GO" id="GO:0003735">
    <property type="term" value="F:structural constituent of ribosome"/>
    <property type="evidence" value="ECO:0007669"/>
    <property type="project" value="InterPro"/>
</dbReference>
<keyword evidence="3" id="KW-0687">Ribonucleoprotein</keyword>
<dbReference type="STRING" id="215637.A0A4Q0A1E1"/>
<dbReference type="GO" id="GO:0005840">
    <property type="term" value="C:ribosome"/>
    <property type="evidence" value="ECO:0007669"/>
    <property type="project" value="UniProtKB-KW"/>
</dbReference>
<proteinExistence type="inferred from homology"/>
<dbReference type="PANTHER" id="PTHR10064:SF31">
    <property type="entry name" value="LARGE RIBOSOMAL SUBUNIT PROTEIN EL22A-RELATED"/>
    <property type="match status" value="1"/>
</dbReference>
<dbReference type="GO" id="GO:1990904">
    <property type="term" value="C:ribonucleoprotein complex"/>
    <property type="evidence" value="ECO:0007669"/>
    <property type="project" value="UniProtKB-KW"/>
</dbReference>
<dbReference type="PANTHER" id="PTHR10064">
    <property type="entry name" value="60S RIBOSOMAL PROTEIN L22"/>
    <property type="match status" value="1"/>
</dbReference>
<dbReference type="EMBL" id="ML002259">
    <property type="protein sequence ID" value="RKP39588.1"/>
    <property type="molecule type" value="Genomic_DNA"/>
</dbReference>
<dbReference type="GO" id="GO:0005737">
    <property type="term" value="C:cytoplasm"/>
    <property type="evidence" value="ECO:0007669"/>
    <property type="project" value="UniProtKB-ARBA"/>
</dbReference>
<reference evidence="5" key="1">
    <citation type="journal article" date="2018" name="Nat. Microbiol.">
        <title>Leveraging single-cell genomics to expand the fungal tree of life.</title>
        <authorList>
            <person name="Ahrendt S.R."/>
            <person name="Quandt C.A."/>
            <person name="Ciobanu D."/>
            <person name="Clum A."/>
            <person name="Salamov A."/>
            <person name="Andreopoulos B."/>
            <person name="Cheng J.F."/>
            <person name="Woyke T."/>
            <person name="Pelin A."/>
            <person name="Henrissat B."/>
            <person name="Reynolds N.K."/>
            <person name="Benny G.L."/>
            <person name="Smith M.E."/>
            <person name="James T.Y."/>
            <person name="Grigoriev I.V."/>
        </authorList>
    </citation>
    <scope>NUCLEOTIDE SEQUENCE [LARGE SCALE GENOMIC DNA]</scope>
    <source>
        <strain evidence="5">RSA 468</strain>
    </source>
</reference>
<keyword evidence="2 4" id="KW-0689">Ribosomal protein</keyword>
<dbReference type="AlphaFoldDB" id="A0A4Q0A1E1"/>
<evidence type="ECO:0000313" key="5">
    <source>
        <dbReference type="Proteomes" id="UP000268162"/>
    </source>
</evidence>
<dbReference type="GO" id="GO:0002181">
    <property type="term" value="P:cytoplasmic translation"/>
    <property type="evidence" value="ECO:0007669"/>
    <property type="project" value="TreeGrafter"/>
</dbReference>
<evidence type="ECO:0000256" key="1">
    <source>
        <dbReference type="ARBA" id="ARBA00007817"/>
    </source>
</evidence>
<evidence type="ECO:0000256" key="2">
    <source>
        <dbReference type="ARBA" id="ARBA00022980"/>
    </source>
</evidence>